<gene>
    <name evidence="2" type="ORF">Ahy_A01g003640</name>
</gene>
<accession>A0A445ETP7</accession>
<comment type="caution">
    <text evidence="2">The sequence shown here is derived from an EMBL/GenBank/DDBJ whole genome shotgun (WGS) entry which is preliminary data.</text>
</comment>
<evidence type="ECO:0000313" key="3">
    <source>
        <dbReference type="Proteomes" id="UP000289738"/>
    </source>
</evidence>
<protein>
    <submittedName>
        <fullName evidence="2">Uncharacterized protein</fullName>
    </submittedName>
</protein>
<sequence length="40" mass="4683">MALSLLYGSLSQKTQNWKSKNRHHQRGSSTSQRRRYCSSN</sequence>
<dbReference type="EMBL" id="SDMP01000001">
    <property type="protein sequence ID" value="RYR78781.1"/>
    <property type="molecule type" value="Genomic_DNA"/>
</dbReference>
<evidence type="ECO:0000256" key="1">
    <source>
        <dbReference type="SAM" id="MobiDB-lite"/>
    </source>
</evidence>
<organism evidence="2 3">
    <name type="scientific">Arachis hypogaea</name>
    <name type="common">Peanut</name>
    <dbReference type="NCBI Taxonomy" id="3818"/>
    <lineage>
        <taxon>Eukaryota</taxon>
        <taxon>Viridiplantae</taxon>
        <taxon>Streptophyta</taxon>
        <taxon>Embryophyta</taxon>
        <taxon>Tracheophyta</taxon>
        <taxon>Spermatophyta</taxon>
        <taxon>Magnoliopsida</taxon>
        <taxon>eudicotyledons</taxon>
        <taxon>Gunneridae</taxon>
        <taxon>Pentapetalae</taxon>
        <taxon>rosids</taxon>
        <taxon>fabids</taxon>
        <taxon>Fabales</taxon>
        <taxon>Fabaceae</taxon>
        <taxon>Papilionoideae</taxon>
        <taxon>50 kb inversion clade</taxon>
        <taxon>dalbergioids sensu lato</taxon>
        <taxon>Dalbergieae</taxon>
        <taxon>Pterocarpus clade</taxon>
        <taxon>Arachis</taxon>
    </lineage>
</organism>
<dbReference type="Proteomes" id="UP000289738">
    <property type="component" value="Chromosome A01"/>
</dbReference>
<feature type="compositionally biased region" description="Basic residues" evidence="1">
    <location>
        <begin position="19"/>
        <end position="40"/>
    </location>
</feature>
<reference evidence="2 3" key="1">
    <citation type="submission" date="2019-01" db="EMBL/GenBank/DDBJ databases">
        <title>Sequencing of cultivated peanut Arachis hypogaea provides insights into genome evolution and oil improvement.</title>
        <authorList>
            <person name="Chen X."/>
        </authorList>
    </citation>
    <scope>NUCLEOTIDE SEQUENCE [LARGE SCALE GENOMIC DNA]</scope>
    <source>
        <strain evidence="3">cv. Fuhuasheng</strain>
        <tissue evidence="2">Leaves</tissue>
    </source>
</reference>
<name>A0A445ETP7_ARAHY</name>
<keyword evidence="3" id="KW-1185">Reference proteome</keyword>
<evidence type="ECO:0000313" key="2">
    <source>
        <dbReference type="EMBL" id="RYR78781.1"/>
    </source>
</evidence>
<dbReference type="AlphaFoldDB" id="A0A445ETP7"/>
<proteinExistence type="predicted"/>
<feature type="region of interest" description="Disordered" evidence="1">
    <location>
        <begin position="13"/>
        <end position="40"/>
    </location>
</feature>